<gene>
    <name evidence="1" type="ORF">K457DRAFT_34575</name>
</gene>
<keyword evidence="2" id="KW-1185">Reference proteome</keyword>
<accession>A0A197JMU6</accession>
<name>A0A197JMU6_9FUNG</name>
<organism evidence="1 2">
    <name type="scientific">Linnemannia elongata AG-77</name>
    <dbReference type="NCBI Taxonomy" id="1314771"/>
    <lineage>
        <taxon>Eukaryota</taxon>
        <taxon>Fungi</taxon>
        <taxon>Fungi incertae sedis</taxon>
        <taxon>Mucoromycota</taxon>
        <taxon>Mortierellomycotina</taxon>
        <taxon>Mortierellomycetes</taxon>
        <taxon>Mortierellales</taxon>
        <taxon>Mortierellaceae</taxon>
        <taxon>Linnemannia</taxon>
    </lineage>
</organism>
<reference evidence="1 2" key="1">
    <citation type="submission" date="2016-05" db="EMBL/GenBank/DDBJ databases">
        <title>Genome sequencing reveals origins of a unique bacterial endosymbiosis in the earliest lineages of terrestrial Fungi.</title>
        <authorList>
            <consortium name="DOE Joint Genome Institute"/>
            <person name="Uehling J."/>
            <person name="Gryganskyi A."/>
            <person name="Hameed K."/>
            <person name="Tschaplinski T."/>
            <person name="Misztal P."/>
            <person name="Wu S."/>
            <person name="Desiro A."/>
            <person name="Vande Pol N."/>
            <person name="Du Z.-Y."/>
            <person name="Zienkiewicz A."/>
            <person name="Zienkiewicz K."/>
            <person name="Morin E."/>
            <person name="Tisserant E."/>
            <person name="Splivallo R."/>
            <person name="Hainaut M."/>
            <person name="Henrissat B."/>
            <person name="Ohm R."/>
            <person name="Kuo A."/>
            <person name="Yan J."/>
            <person name="Lipzen A."/>
            <person name="Nolan M."/>
            <person name="Labutti K."/>
            <person name="Barry K."/>
            <person name="Goldstein A."/>
            <person name="Labbe J."/>
            <person name="Schadt C."/>
            <person name="Tuskan G."/>
            <person name="Grigoriev I."/>
            <person name="Martin F."/>
            <person name="Vilgalys R."/>
            <person name="Bonito G."/>
        </authorList>
    </citation>
    <scope>NUCLEOTIDE SEQUENCE [LARGE SCALE GENOMIC DNA]</scope>
    <source>
        <strain evidence="1 2">AG-77</strain>
    </source>
</reference>
<dbReference type="EMBL" id="KV442068">
    <property type="protein sequence ID" value="OAQ26288.1"/>
    <property type="molecule type" value="Genomic_DNA"/>
</dbReference>
<evidence type="ECO:0000313" key="2">
    <source>
        <dbReference type="Proteomes" id="UP000078512"/>
    </source>
</evidence>
<protein>
    <submittedName>
        <fullName evidence="1">Uncharacterized protein</fullName>
    </submittedName>
</protein>
<dbReference type="Proteomes" id="UP000078512">
    <property type="component" value="Unassembled WGS sequence"/>
</dbReference>
<evidence type="ECO:0000313" key="1">
    <source>
        <dbReference type="EMBL" id="OAQ26288.1"/>
    </source>
</evidence>
<proteinExistence type="predicted"/>
<dbReference type="OrthoDB" id="2304312at2759"/>
<sequence length="150" mass="16187">MAPRVDDVAAAELTLWRVSLPDDGDDNLPVLLDKELYKKNSLRRLPSSSKSVALRARGYDSHHLLVNAPDTPVPARASTPFTGYLSNGSRPGTPLSGDLYADEKNMMDKFFAFAPTANFLDAFVDGDGVIPLISGSIHCGKTRAVVELLS</sequence>
<dbReference type="AlphaFoldDB" id="A0A197JMU6"/>